<dbReference type="PANTHER" id="PTHR10837:SF8">
    <property type="entry name" value="PROTEIN-ARGININE DEIMINASE"/>
    <property type="match status" value="1"/>
</dbReference>
<evidence type="ECO:0000259" key="2">
    <source>
        <dbReference type="Pfam" id="PF03068"/>
    </source>
</evidence>
<dbReference type="VEuPathDB" id="FungiDB:FOXG_16668"/>
<dbReference type="PROSITE" id="PS00018">
    <property type="entry name" value="EF_HAND_1"/>
    <property type="match status" value="1"/>
</dbReference>
<protein>
    <recommendedName>
        <fullName evidence="2">Protein-arginine deiminase C-terminal domain-containing protein</fullName>
    </recommendedName>
</protein>
<name>A0A0J9W941_FUSO4</name>
<dbReference type="InterPro" id="IPR013530">
    <property type="entry name" value="PAD_C"/>
</dbReference>
<dbReference type="GeneID" id="28957508"/>
<dbReference type="Pfam" id="PF11951">
    <property type="entry name" value="Fungal_trans_2"/>
    <property type="match status" value="1"/>
</dbReference>
<dbReference type="RefSeq" id="XP_018257418.1">
    <property type="nucleotide sequence ID" value="XM_018396692.1"/>
</dbReference>
<dbReference type="KEGG" id="fox:FOXG_16668"/>
<dbReference type="GO" id="GO:0005737">
    <property type="term" value="C:cytoplasm"/>
    <property type="evidence" value="ECO:0007669"/>
    <property type="project" value="InterPro"/>
</dbReference>
<evidence type="ECO:0000313" key="4">
    <source>
        <dbReference type="Proteomes" id="UP000009097"/>
    </source>
</evidence>
<dbReference type="Proteomes" id="UP000009097">
    <property type="component" value="Unassembled WGS sequence"/>
</dbReference>
<dbReference type="AlphaFoldDB" id="A0A0J9W941"/>
<evidence type="ECO:0000256" key="1">
    <source>
        <dbReference type="ARBA" id="ARBA00023242"/>
    </source>
</evidence>
<dbReference type="InterPro" id="IPR021858">
    <property type="entry name" value="Fun_TF"/>
</dbReference>
<reference evidence="3" key="2">
    <citation type="journal article" date="2010" name="Nature">
        <title>Comparative genomics reveals mobile pathogenicity chromosomes in Fusarium.</title>
        <authorList>
            <person name="Ma L.J."/>
            <person name="van der Does H.C."/>
            <person name="Borkovich K.A."/>
            <person name="Coleman J.J."/>
            <person name="Daboussi M.J."/>
            <person name="Di Pietro A."/>
            <person name="Dufresne M."/>
            <person name="Freitag M."/>
            <person name="Grabherr M."/>
            <person name="Henrissat B."/>
            <person name="Houterman P.M."/>
            <person name="Kang S."/>
            <person name="Shim W.B."/>
            <person name="Woloshuk C."/>
            <person name="Xie X."/>
            <person name="Xu J.R."/>
            <person name="Antoniw J."/>
            <person name="Baker S.E."/>
            <person name="Bluhm B.H."/>
            <person name="Breakspear A."/>
            <person name="Brown D.W."/>
            <person name="Butchko R.A."/>
            <person name="Chapman S."/>
            <person name="Coulson R."/>
            <person name="Coutinho P.M."/>
            <person name="Danchin E.G."/>
            <person name="Diener A."/>
            <person name="Gale L.R."/>
            <person name="Gardiner D.M."/>
            <person name="Goff S."/>
            <person name="Hammond-Kosack K.E."/>
            <person name="Hilburn K."/>
            <person name="Hua-Van A."/>
            <person name="Jonkers W."/>
            <person name="Kazan K."/>
            <person name="Kodira C.D."/>
            <person name="Koehrsen M."/>
            <person name="Kumar L."/>
            <person name="Lee Y.H."/>
            <person name="Li L."/>
            <person name="Manners J.M."/>
            <person name="Miranda-Saavedra D."/>
            <person name="Mukherjee M."/>
            <person name="Park G."/>
            <person name="Park J."/>
            <person name="Park S.Y."/>
            <person name="Proctor R.H."/>
            <person name="Regev A."/>
            <person name="Ruiz-Roldan M.C."/>
            <person name="Sain D."/>
            <person name="Sakthikumar S."/>
            <person name="Sykes S."/>
            <person name="Schwartz D.C."/>
            <person name="Turgeon B.G."/>
            <person name="Wapinski I."/>
            <person name="Yoder O."/>
            <person name="Young S."/>
            <person name="Zeng Q."/>
            <person name="Zhou S."/>
            <person name="Galagan J."/>
            <person name="Cuomo C.A."/>
            <person name="Kistler H.C."/>
            <person name="Rep M."/>
        </authorList>
    </citation>
    <scope>NUCLEOTIDE SEQUENCE [LARGE SCALE GENOMIC DNA]</scope>
    <source>
        <strain evidence="3">4287</strain>
    </source>
</reference>
<sequence length="1149" mass="127918">MSFHAGNAPGDDWCAIWERPSAENAVFEAWTALGINTNLSSGCGPARSDPRELDRQRHYVSPAPLREATRLSPIVPFRDRKHRLRFKNTKRPRTQKLMMPTALLASRSNLRRGALCLEKLATEAPHWINDFTDNINIAPDLSGISLEGVASPFIIPPSYVPCIPPAISQTLICSALGHSILRAAEGFHRERNAMAMNLRQCRGEALKLVHSALTGRRDSIMPILCLLLSEIQHSISPSWWHHVDAAYTLINMHGGLWCCSLLHPHLRHMYQLLIHVDVLGATTSPCVNSARAQRQLELLPYLQDLFGDSTLTCIPCAPGLLAEIIRINHYRFLQDSATALPSNSADQLPSSPDILRRVLNFSPELWASEVLAHSDSGAGGSYDETGQGFTVRRMGWERIGRIYQAAVVLYCLASQPQRSDHVRKSSQWTTLRAGLLQDLRDSSLDAYLHHRKLVLWPLTILGLVLDYDDGGTQQFVLKELKWASAALGTATPLVAMQLLERTWRSRQSYSIIKDLELYHFRLSPLRTNFSHHHADQLANPIFVATHVSAGLISPTTHPLILADTNRDGIVNGKDITEKYTWTNERGAIFLPNIGDKHRRCAAFDLNGLPLSNQELSSCNDASGHLLLAPELAAPARTAPLDNISEEATGNIYTLPESTLGSVRVFWKQPGFLSDEHSPWRLVDPQFMFNATSLRAGIELAIDARELVSDLSAWNGTLTLEFRVTDGNMTTYDAVAMKQAPVLFHHHLQRVQMVISGKGNETSSPVQQKFVRGLEDALMNVTDTLSLHLLNGTYEIWAQDFMEPGFASMPGPEGPISLRVLMRSAQSTRVAGRQVFESFRGDRVGGHQPSLGSGFGHEEIDSGGNIEIIPPYVSKNRTSYTHGRVIMGKHFDKHPAKSVTSLIEAQIYQSPLFLEAGWLVIGHVDEFVQFLPYQNDLGWTIAIADTQAPLASLRKAQDSGHGSTLVTSYPNLRQPEGFSFSDSTFSFYDPRLENLTIDTLLSDDDFLQTQKYAQKYIDHNLGLLLEEVPLPHNEVLRIPALYKNVTYPWPSYLDGLPPRLHRVTPGQSQLIAFLPAAINGVVIGSDYVAAKPWGPIVDDQDIFEEAVRDVYGQAGMKVHFVDDFMSHHVNGGEVHCGTNTLRDTRVKWWS</sequence>
<dbReference type="InterPro" id="IPR004303">
    <property type="entry name" value="PAD"/>
</dbReference>
<reference evidence="3" key="1">
    <citation type="submission" date="2007-04" db="EMBL/GenBank/DDBJ databases">
        <authorList>
            <consortium name="The Broad Institute Genome Sequencing Platform"/>
            <person name="Birren B."/>
            <person name="Lander E."/>
            <person name="Galagan J."/>
            <person name="Nusbaum C."/>
            <person name="Devon K."/>
            <person name="Ma L.-J."/>
            <person name="Jaffe D."/>
            <person name="Butler J."/>
            <person name="Alvarez P."/>
            <person name="Gnerre S."/>
            <person name="Grabherr M."/>
            <person name="Kleber M."/>
            <person name="Mauceli E."/>
            <person name="Brockman W."/>
            <person name="MacCallum I.A."/>
            <person name="Young S."/>
            <person name="LaButti K."/>
            <person name="DeCaprio D."/>
            <person name="Crawford M."/>
            <person name="Koehrsen M."/>
            <person name="Engels R."/>
            <person name="Montgomery P."/>
            <person name="Pearson M."/>
            <person name="Howarth C."/>
            <person name="Larson L."/>
            <person name="White J."/>
            <person name="O'Leary S."/>
            <person name="Kodira C."/>
            <person name="Zeng Q."/>
            <person name="Yandava C."/>
            <person name="Alvarado L."/>
            <person name="Kistler C."/>
            <person name="Shim W.-B."/>
            <person name="Kang S."/>
            <person name="Woloshuk C."/>
        </authorList>
    </citation>
    <scope>NUCLEOTIDE SEQUENCE</scope>
    <source>
        <strain evidence="3">4287</strain>
    </source>
</reference>
<dbReference type="SUPFAM" id="SSF55909">
    <property type="entry name" value="Pentein"/>
    <property type="match status" value="1"/>
</dbReference>
<dbReference type="PANTHER" id="PTHR10837">
    <property type="entry name" value="PEPTIDYLARGININE DEIMINASE"/>
    <property type="match status" value="1"/>
</dbReference>
<dbReference type="Pfam" id="PF03068">
    <property type="entry name" value="PAD"/>
    <property type="match status" value="1"/>
</dbReference>
<dbReference type="InterPro" id="IPR018247">
    <property type="entry name" value="EF_Hand_1_Ca_BS"/>
</dbReference>
<proteinExistence type="predicted"/>
<dbReference type="Gene3D" id="3.75.10.10">
    <property type="entry name" value="L-arginine/glycine Amidinotransferase, Chain A"/>
    <property type="match status" value="1"/>
</dbReference>
<organism evidence="3 4">
    <name type="scientific">Fusarium oxysporum f. sp. lycopersici (strain 4287 / CBS 123668 / FGSC 9935 / NRRL 34936)</name>
    <name type="common">Fusarium vascular wilt of tomato</name>
    <dbReference type="NCBI Taxonomy" id="426428"/>
    <lineage>
        <taxon>Eukaryota</taxon>
        <taxon>Fungi</taxon>
        <taxon>Dikarya</taxon>
        <taxon>Ascomycota</taxon>
        <taxon>Pezizomycotina</taxon>
        <taxon>Sordariomycetes</taxon>
        <taxon>Hypocreomycetidae</taxon>
        <taxon>Hypocreales</taxon>
        <taxon>Nectriaceae</taxon>
        <taxon>Fusarium</taxon>
        <taxon>Fusarium oxysporum species complex</taxon>
    </lineage>
</organism>
<evidence type="ECO:0000313" key="3">
    <source>
        <dbReference type="EMBL" id="KNB19373.1"/>
    </source>
</evidence>
<gene>
    <name evidence="3" type="ORF">FOXG_16668</name>
</gene>
<keyword evidence="1" id="KW-0539">Nucleus</keyword>
<dbReference type="GO" id="GO:0005509">
    <property type="term" value="F:calcium ion binding"/>
    <property type="evidence" value="ECO:0007669"/>
    <property type="project" value="InterPro"/>
</dbReference>
<dbReference type="GO" id="GO:0004668">
    <property type="term" value="F:protein-arginine deiminase activity"/>
    <property type="evidence" value="ECO:0007669"/>
    <property type="project" value="InterPro"/>
</dbReference>
<dbReference type="EMBL" id="DS231732">
    <property type="protein sequence ID" value="KNB19373.1"/>
    <property type="molecule type" value="Genomic_DNA"/>
</dbReference>
<feature type="domain" description="Protein-arginine deiminase C-terminal" evidence="2">
    <location>
        <begin position="730"/>
        <end position="1148"/>
    </location>
</feature>
<accession>A0A0J9W941</accession>